<protein>
    <submittedName>
        <fullName evidence="1">Uncharacterized protein</fullName>
    </submittedName>
</protein>
<evidence type="ECO:0000313" key="1">
    <source>
        <dbReference type="EMBL" id="MPM63834.1"/>
    </source>
</evidence>
<dbReference type="AlphaFoldDB" id="A0A645BPW0"/>
<reference evidence="1" key="1">
    <citation type="submission" date="2019-08" db="EMBL/GenBank/DDBJ databases">
        <authorList>
            <person name="Kucharzyk K."/>
            <person name="Murdoch R.W."/>
            <person name="Higgins S."/>
            <person name="Loffler F."/>
        </authorList>
    </citation>
    <scope>NUCLEOTIDE SEQUENCE</scope>
</reference>
<sequence>MFNDMLGSTLGVNKETGFNPVKMTAFGETSDKEAFFTGKPAVGELGYAFLFRNYRADKGKWQTTAPLGYLDGWNNLAYVNNEVINTADIFGLCRTEQYWDVNGYLHTRVVHDVKQHVSQTFEVRGELLFTLGITCGTGSRSETLTGGNSIFTFSPEAFGFSLGSYSWNTSYSAKTVTLSFSCTLPSGAEHTEFGQKIVDYYLFSSIHVVAEIYECGEIKILSTTPGKTAYIDGVTRKNTQCKE</sequence>
<organism evidence="1">
    <name type="scientific">bioreactor metagenome</name>
    <dbReference type="NCBI Taxonomy" id="1076179"/>
    <lineage>
        <taxon>unclassified sequences</taxon>
        <taxon>metagenomes</taxon>
        <taxon>ecological metagenomes</taxon>
    </lineage>
</organism>
<gene>
    <name evidence="1" type="ORF">SDC9_110718</name>
</gene>
<dbReference type="EMBL" id="VSSQ01019628">
    <property type="protein sequence ID" value="MPM63834.1"/>
    <property type="molecule type" value="Genomic_DNA"/>
</dbReference>
<proteinExistence type="predicted"/>
<name>A0A645BPW0_9ZZZZ</name>
<accession>A0A645BPW0</accession>
<comment type="caution">
    <text evidence="1">The sequence shown here is derived from an EMBL/GenBank/DDBJ whole genome shotgun (WGS) entry which is preliminary data.</text>
</comment>